<comment type="caution">
    <text evidence="1">The sequence shown here is derived from an EMBL/GenBank/DDBJ whole genome shotgun (WGS) entry which is preliminary data.</text>
</comment>
<dbReference type="RefSeq" id="WP_095317238.1">
    <property type="nucleotide sequence ID" value="NZ_BOQQ01000002.1"/>
</dbReference>
<gene>
    <name evidence="1" type="ORF">CHH72_06335</name>
</gene>
<dbReference type="InterPro" id="IPR014967">
    <property type="entry name" value="Uncharacterised_YugN-like"/>
</dbReference>
<evidence type="ECO:0008006" key="3">
    <source>
        <dbReference type="Google" id="ProtNLM"/>
    </source>
</evidence>
<dbReference type="Gene3D" id="3.30.310.100">
    <property type="entry name" value="YugN-like"/>
    <property type="match status" value="1"/>
</dbReference>
<accession>A0A268P3N0</accession>
<dbReference type="Pfam" id="PF08868">
    <property type="entry name" value="YugN"/>
    <property type="match status" value="1"/>
</dbReference>
<dbReference type="EMBL" id="NPCC01000006">
    <property type="protein sequence ID" value="PAE89870.1"/>
    <property type="molecule type" value="Genomic_DNA"/>
</dbReference>
<dbReference type="AlphaFoldDB" id="A0A268P3N0"/>
<name>A0A268P3N0_SHOCL</name>
<evidence type="ECO:0000313" key="2">
    <source>
        <dbReference type="Proteomes" id="UP000216207"/>
    </source>
</evidence>
<organism evidence="1 2">
    <name type="scientific">Shouchella clausii</name>
    <name type="common">Alkalihalobacillus clausii</name>
    <dbReference type="NCBI Taxonomy" id="79880"/>
    <lineage>
        <taxon>Bacteria</taxon>
        <taxon>Bacillati</taxon>
        <taxon>Bacillota</taxon>
        <taxon>Bacilli</taxon>
        <taxon>Bacillales</taxon>
        <taxon>Bacillaceae</taxon>
        <taxon>Shouchella</taxon>
    </lineage>
</organism>
<reference evidence="1 2" key="1">
    <citation type="submission" date="2017-07" db="EMBL/GenBank/DDBJ databases">
        <title>Isolation and whole genome analysis of endospore-forming bacteria from heroin.</title>
        <authorList>
            <person name="Kalinowski J."/>
            <person name="Ahrens B."/>
            <person name="Al-Dilaimi A."/>
            <person name="Winkler A."/>
            <person name="Wibberg D."/>
            <person name="Schleenbecker U."/>
            <person name="Ruckert C."/>
            <person name="Wolfel R."/>
            <person name="Grass G."/>
        </authorList>
    </citation>
    <scope>NUCLEOTIDE SEQUENCE [LARGE SCALE GENOMIC DNA]</scope>
    <source>
        <strain evidence="1 2">7539</strain>
    </source>
</reference>
<proteinExistence type="predicted"/>
<dbReference type="Proteomes" id="UP000216207">
    <property type="component" value="Unassembled WGS sequence"/>
</dbReference>
<dbReference type="InterPro" id="IPR036491">
    <property type="entry name" value="YugN-like_sf"/>
</dbReference>
<protein>
    <recommendedName>
        <fullName evidence="3">YugN-like family protein</fullName>
    </recommendedName>
</protein>
<sequence>MIALESTIEGKQYKAKELQSVLESLGYTLGGNWDYDHGYYDYKISSDNGYTFLRIPVQAVEGELGSKDAVIQVGTLYLLNHVYQQDNDEESLSGVVPAVAEGLVNQFQAPVDKDGEVSDKYRSFAENLVAELEQTLA</sequence>
<evidence type="ECO:0000313" key="1">
    <source>
        <dbReference type="EMBL" id="PAE89870.1"/>
    </source>
</evidence>
<dbReference type="SUPFAM" id="SSF160755">
    <property type="entry name" value="YugN-like"/>
    <property type="match status" value="1"/>
</dbReference>